<organism evidence="2 3">
    <name type="scientific">Armillaria luteobubalina</name>
    <dbReference type="NCBI Taxonomy" id="153913"/>
    <lineage>
        <taxon>Eukaryota</taxon>
        <taxon>Fungi</taxon>
        <taxon>Dikarya</taxon>
        <taxon>Basidiomycota</taxon>
        <taxon>Agaricomycotina</taxon>
        <taxon>Agaricomycetes</taxon>
        <taxon>Agaricomycetidae</taxon>
        <taxon>Agaricales</taxon>
        <taxon>Marasmiineae</taxon>
        <taxon>Physalacriaceae</taxon>
        <taxon>Armillaria</taxon>
    </lineage>
</organism>
<dbReference type="Proteomes" id="UP001175228">
    <property type="component" value="Unassembled WGS sequence"/>
</dbReference>
<evidence type="ECO:0000313" key="2">
    <source>
        <dbReference type="EMBL" id="KAK0495727.1"/>
    </source>
</evidence>
<name>A0AA39Q3S6_9AGAR</name>
<evidence type="ECO:0000313" key="3">
    <source>
        <dbReference type="Proteomes" id="UP001175228"/>
    </source>
</evidence>
<dbReference type="AlphaFoldDB" id="A0AA39Q3S6"/>
<protein>
    <submittedName>
        <fullName evidence="2">Uncharacterized protein</fullName>
    </submittedName>
</protein>
<sequence length="200" mass="22009">MPSISHEGHDDAGEFTNQMEDNFSGEGSEGDDDKHEEEAEPYELPFHLSISDGQKVFDKSMHSELTVVFFQSLKVLRTLDVSEPNRATLGFLHEAMLDSRCLPLPRLTVVHIAFLDDDFSNAMSTFLTMHVAKLNSKGDNGPPLLTKMIINGPQLSISNISGLISSLTNGRLGVHTLAIGENVQSPEHGAPHTYQYVFSL</sequence>
<keyword evidence="3" id="KW-1185">Reference proteome</keyword>
<accession>A0AA39Q3S6</accession>
<gene>
    <name evidence="2" type="ORF">EDD18DRAFT_1354234</name>
</gene>
<comment type="caution">
    <text evidence="2">The sequence shown here is derived from an EMBL/GenBank/DDBJ whole genome shotgun (WGS) entry which is preliminary data.</text>
</comment>
<proteinExistence type="predicted"/>
<evidence type="ECO:0000256" key="1">
    <source>
        <dbReference type="SAM" id="MobiDB-lite"/>
    </source>
</evidence>
<reference evidence="2" key="1">
    <citation type="submission" date="2023-06" db="EMBL/GenBank/DDBJ databases">
        <authorList>
            <consortium name="Lawrence Berkeley National Laboratory"/>
            <person name="Ahrendt S."/>
            <person name="Sahu N."/>
            <person name="Indic B."/>
            <person name="Wong-Bajracharya J."/>
            <person name="Merenyi Z."/>
            <person name="Ke H.-M."/>
            <person name="Monk M."/>
            <person name="Kocsube S."/>
            <person name="Drula E."/>
            <person name="Lipzen A."/>
            <person name="Balint B."/>
            <person name="Henrissat B."/>
            <person name="Andreopoulos B."/>
            <person name="Martin F.M."/>
            <person name="Harder C.B."/>
            <person name="Rigling D."/>
            <person name="Ford K.L."/>
            <person name="Foster G.D."/>
            <person name="Pangilinan J."/>
            <person name="Papanicolaou A."/>
            <person name="Barry K."/>
            <person name="LaButti K."/>
            <person name="Viragh M."/>
            <person name="Koriabine M."/>
            <person name="Yan M."/>
            <person name="Riley R."/>
            <person name="Champramary S."/>
            <person name="Plett K.L."/>
            <person name="Tsai I.J."/>
            <person name="Slot J."/>
            <person name="Sipos G."/>
            <person name="Plett J."/>
            <person name="Nagy L.G."/>
            <person name="Grigoriev I.V."/>
        </authorList>
    </citation>
    <scope>NUCLEOTIDE SEQUENCE</scope>
    <source>
        <strain evidence="2">HWK02</strain>
    </source>
</reference>
<feature type="region of interest" description="Disordered" evidence="1">
    <location>
        <begin position="1"/>
        <end position="39"/>
    </location>
</feature>
<dbReference type="EMBL" id="JAUEPU010000017">
    <property type="protein sequence ID" value="KAK0495727.1"/>
    <property type="molecule type" value="Genomic_DNA"/>
</dbReference>
<feature type="compositionally biased region" description="Basic and acidic residues" evidence="1">
    <location>
        <begin position="1"/>
        <end position="12"/>
    </location>
</feature>